<dbReference type="STRING" id="1088818.A0A2I0AYG8"/>
<dbReference type="PANTHER" id="PTHR48047:SF45">
    <property type="entry name" value="SCOPOLETIN GLUCOSYLTRANSFERASE-LIKE"/>
    <property type="match status" value="1"/>
</dbReference>
<proteinExistence type="inferred from homology"/>
<keyword evidence="3 4" id="KW-0808">Transferase</keyword>
<evidence type="ECO:0000259" key="8">
    <source>
        <dbReference type="Pfam" id="PF26168"/>
    </source>
</evidence>
<keyword evidence="10" id="KW-1185">Reference proteome</keyword>
<evidence type="ECO:0000256" key="1">
    <source>
        <dbReference type="ARBA" id="ARBA00009995"/>
    </source>
</evidence>
<evidence type="ECO:0000256" key="5">
    <source>
        <dbReference type="RuleBase" id="RU362057"/>
    </source>
</evidence>
<reference evidence="9 10" key="1">
    <citation type="journal article" date="2017" name="Nature">
        <title>The Apostasia genome and the evolution of orchids.</title>
        <authorList>
            <person name="Zhang G.Q."/>
            <person name="Liu K.W."/>
            <person name="Li Z."/>
            <person name="Lohaus R."/>
            <person name="Hsiao Y.Y."/>
            <person name="Niu S.C."/>
            <person name="Wang J.Y."/>
            <person name="Lin Y.C."/>
            <person name="Xu Q."/>
            <person name="Chen L.J."/>
            <person name="Yoshida K."/>
            <person name="Fujiwara S."/>
            <person name="Wang Z.W."/>
            <person name="Zhang Y.Q."/>
            <person name="Mitsuda N."/>
            <person name="Wang M."/>
            <person name="Liu G.H."/>
            <person name="Pecoraro L."/>
            <person name="Huang H.X."/>
            <person name="Xiao X.J."/>
            <person name="Lin M."/>
            <person name="Wu X.Y."/>
            <person name="Wu W.L."/>
            <person name="Chen Y.Y."/>
            <person name="Chang S.B."/>
            <person name="Sakamoto S."/>
            <person name="Ohme-Takagi M."/>
            <person name="Yagi M."/>
            <person name="Zeng S.J."/>
            <person name="Shen C.Y."/>
            <person name="Yeh C.M."/>
            <person name="Luo Y.B."/>
            <person name="Tsai W.C."/>
            <person name="Van de Peer Y."/>
            <person name="Liu Z.J."/>
        </authorList>
    </citation>
    <scope>NUCLEOTIDE SEQUENCE [LARGE SCALE GENOMIC DNA]</scope>
    <source>
        <strain evidence="10">cv. Shenzhen</strain>
        <tissue evidence="9">Stem</tissue>
    </source>
</reference>
<protein>
    <recommendedName>
        <fullName evidence="5">Glycosyltransferase</fullName>
        <ecNumber evidence="5">2.4.1.-</ecNumber>
    </recommendedName>
</protein>
<name>A0A2I0AYG8_9ASPA</name>
<sequence>MASEGSSSLRILLFPLMAQGHMLPMLDISKLLAARGVRVTILTTPANAAAVRPTLDRANASLPIPISLRIIPFPAEATGLHEGSENASFPPSDDLLPAFLWAIRSLRRDFEEVLRELLPDCVVSDIFMPWTQAAATELEIPRLIFQGSNFFFQCMADAAYRHKLTEKEPHSPAAAVLVPGLPHRIEMLGSQLMDPTKMPPELAQIMHEIKMAEPKSYGMVVNSFYEMEPEYVEHFQRVVFPIRSWAIGPVALCNEDDGEKTERRLTPTFSAVDRGLCLNWLDGKPPRSVVYVCFGTMSRFTGTQLSELALGLESSGHPFIWVVGGGGESESLLPEGYEERTEGRGLIIRGFAPQIRILNHPSVGGFVTHCGWNSIMEGISAGLPMATWPLFADQFFNERLLLDVLKVGLAVGAKEYTMRAEERPVVAAAEVRAAVRGLMGRGGEAEERRRRAGEMAEKARRAVEKGGSSYEDLGRLIEELMRHREEKEMEKGRIEMVGAEKENSLCANESHAVALSEGKVC</sequence>
<dbReference type="CDD" id="cd03784">
    <property type="entry name" value="GT1_Gtf-like"/>
    <property type="match status" value="1"/>
</dbReference>
<feature type="domain" description="Glycosyltransferase N-terminal" evidence="8">
    <location>
        <begin position="10"/>
        <end position="250"/>
    </location>
</feature>
<feature type="region of interest" description="Disordered" evidence="7">
    <location>
        <begin position="442"/>
        <end position="463"/>
    </location>
</feature>
<dbReference type="Gene3D" id="3.40.50.2000">
    <property type="entry name" value="Glycogen Phosphorylase B"/>
    <property type="match status" value="2"/>
</dbReference>
<feature type="coiled-coil region" evidence="6">
    <location>
        <begin position="470"/>
        <end position="502"/>
    </location>
</feature>
<evidence type="ECO:0000313" key="9">
    <source>
        <dbReference type="EMBL" id="PKA60590.1"/>
    </source>
</evidence>
<dbReference type="PANTHER" id="PTHR48047">
    <property type="entry name" value="GLYCOSYLTRANSFERASE"/>
    <property type="match status" value="1"/>
</dbReference>
<dbReference type="InterPro" id="IPR035595">
    <property type="entry name" value="UDP_glycos_trans_CS"/>
</dbReference>
<organism evidence="9 10">
    <name type="scientific">Apostasia shenzhenica</name>
    <dbReference type="NCBI Taxonomy" id="1088818"/>
    <lineage>
        <taxon>Eukaryota</taxon>
        <taxon>Viridiplantae</taxon>
        <taxon>Streptophyta</taxon>
        <taxon>Embryophyta</taxon>
        <taxon>Tracheophyta</taxon>
        <taxon>Spermatophyta</taxon>
        <taxon>Magnoliopsida</taxon>
        <taxon>Liliopsida</taxon>
        <taxon>Asparagales</taxon>
        <taxon>Orchidaceae</taxon>
        <taxon>Apostasioideae</taxon>
        <taxon>Apostasia</taxon>
    </lineage>
</organism>
<evidence type="ECO:0000256" key="7">
    <source>
        <dbReference type="SAM" id="MobiDB-lite"/>
    </source>
</evidence>
<dbReference type="InterPro" id="IPR002213">
    <property type="entry name" value="UDP_glucos_trans"/>
</dbReference>
<dbReference type="FunFam" id="3.40.50.2000:FF:000063">
    <property type="entry name" value="Glycosyltransferase"/>
    <property type="match status" value="1"/>
</dbReference>
<dbReference type="Pfam" id="PF26168">
    <property type="entry name" value="Glyco_transf_N"/>
    <property type="match status" value="1"/>
</dbReference>
<dbReference type="EC" id="2.4.1.-" evidence="5"/>
<gene>
    <name evidence="9" type="primary">UGT73B5</name>
    <name evidence="9" type="ORF">AXF42_Ash019483</name>
</gene>
<keyword evidence="6" id="KW-0175">Coiled coil</keyword>
<dbReference type="EMBL" id="KZ451936">
    <property type="protein sequence ID" value="PKA60590.1"/>
    <property type="molecule type" value="Genomic_DNA"/>
</dbReference>
<dbReference type="OrthoDB" id="731962at2759"/>
<dbReference type="Proteomes" id="UP000236161">
    <property type="component" value="Unassembled WGS sequence"/>
</dbReference>
<comment type="similarity">
    <text evidence="1 4">Belongs to the UDP-glycosyltransferase family.</text>
</comment>
<feature type="compositionally biased region" description="Basic and acidic residues" evidence="7">
    <location>
        <begin position="443"/>
        <end position="463"/>
    </location>
</feature>
<dbReference type="AlphaFoldDB" id="A0A2I0AYG8"/>
<accession>A0A2I0AYG8</accession>
<evidence type="ECO:0000256" key="6">
    <source>
        <dbReference type="SAM" id="Coils"/>
    </source>
</evidence>
<evidence type="ECO:0000256" key="4">
    <source>
        <dbReference type="RuleBase" id="RU003718"/>
    </source>
</evidence>
<dbReference type="PROSITE" id="PS00375">
    <property type="entry name" value="UDPGT"/>
    <property type="match status" value="1"/>
</dbReference>
<dbReference type="Pfam" id="PF00201">
    <property type="entry name" value="UDPGT"/>
    <property type="match status" value="1"/>
</dbReference>
<dbReference type="SUPFAM" id="SSF53756">
    <property type="entry name" value="UDP-Glycosyltransferase/glycogen phosphorylase"/>
    <property type="match status" value="1"/>
</dbReference>
<dbReference type="InterPro" id="IPR058980">
    <property type="entry name" value="Glyco_transf_N"/>
</dbReference>
<evidence type="ECO:0000313" key="10">
    <source>
        <dbReference type="Proteomes" id="UP000236161"/>
    </source>
</evidence>
<evidence type="ECO:0000256" key="3">
    <source>
        <dbReference type="ARBA" id="ARBA00022679"/>
    </source>
</evidence>
<dbReference type="GO" id="GO:0035251">
    <property type="term" value="F:UDP-glucosyltransferase activity"/>
    <property type="evidence" value="ECO:0007669"/>
    <property type="project" value="TreeGrafter"/>
</dbReference>
<keyword evidence="2 4" id="KW-0328">Glycosyltransferase</keyword>
<evidence type="ECO:0000256" key="2">
    <source>
        <dbReference type="ARBA" id="ARBA00022676"/>
    </source>
</evidence>